<evidence type="ECO:0000256" key="3">
    <source>
        <dbReference type="ARBA" id="ARBA00022692"/>
    </source>
</evidence>
<dbReference type="Proteomes" id="UP000465712">
    <property type="component" value="Unassembled WGS sequence"/>
</dbReference>
<dbReference type="AlphaFoldDB" id="A0A7X4XZE8"/>
<feature type="transmembrane region" description="Helical" evidence="7">
    <location>
        <begin position="240"/>
        <end position="257"/>
    </location>
</feature>
<gene>
    <name evidence="9" type="ORF">CAG72_11990</name>
</gene>
<comment type="caution">
    <text evidence="9">The sequence shown here is derived from an EMBL/GenBank/DDBJ whole genome shotgun (WGS) entry which is preliminary data.</text>
</comment>
<dbReference type="EMBL" id="WXWW01000178">
    <property type="protein sequence ID" value="NAW65938.1"/>
    <property type="molecule type" value="Genomic_DNA"/>
</dbReference>
<evidence type="ECO:0000313" key="10">
    <source>
        <dbReference type="Proteomes" id="UP000465712"/>
    </source>
</evidence>
<accession>A0A7X4XZE8</accession>
<keyword evidence="3 7" id="KW-0812">Transmembrane</keyword>
<dbReference type="InterPro" id="IPR042094">
    <property type="entry name" value="T2SS_GspF_sf"/>
</dbReference>
<dbReference type="PANTHER" id="PTHR35007:SF1">
    <property type="entry name" value="PILUS ASSEMBLY PROTEIN"/>
    <property type="match status" value="1"/>
</dbReference>
<evidence type="ECO:0000256" key="5">
    <source>
        <dbReference type="ARBA" id="ARBA00023136"/>
    </source>
</evidence>
<evidence type="ECO:0000256" key="1">
    <source>
        <dbReference type="ARBA" id="ARBA00004651"/>
    </source>
</evidence>
<reference evidence="9 10" key="1">
    <citation type="submission" date="2017-05" db="EMBL/GenBank/DDBJ databases">
        <title>High clonality and local adaptation shapes Vibrionaceae linages within an endangered oasis.</title>
        <authorList>
            <person name="Vazquez-Rosas-Landa M."/>
        </authorList>
    </citation>
    <scope>NUCLEOTIDE SEQUENCE [LARGE SCALE GENOMIC DNA]</scope>
    <source>
        <strain evidence="9 10">P46_P4S1P180</strain>
    </source>
</reference>
<comment type="subcellular location">
    <subcellularLocation>
        <location evidence="1">Cell membrane</location>
        <topology evidence="1">Multi-pass membrane protein</topology>
    </subcellularLocation>
</comment>
<proteinExistence type="predicted"/>
<keyword evidence="2" id="KW-1003">Cell membrane</keyword>
<feature type="transmembrane region" description="Helical" evidence="7">
    <location>
        <begin position="66"/>
        <end position="89"/>
    </location>
</feature>
<keyword evidence="5 7" id="KW-0472">Membrane</keyword>
<evidence type="ECO:0000256" key="2">
    <source>
        <dbReference type="ARBA" id="ARBA00022475"/>
    </source>
</evidence>
<dbReference type="OrthoDB" id="597333at2"/>
<evidence type="ECO:0000256" key="4">
    <source>
        <dbReference type="ARBA" id="ARBA00022989"/>
    </source>
</evidence>
<evidence type="ECO:0000259" key="8">
    <source>
        <dbReference type="Pfam" id="PF00482"/>
    </source>
</evidence>
<dbReference type="Pfam" id="PF00482">
    <property type="entry name" value="T2SSF"/>
    <property type="match status" value="1"/>
</dbReference>
<feature type="region of interest" description="Disordered" evidence="6">
    <location>
        <begin position="31"/>
        <end position="54"/>
    </location>
</feature>
<organism evidence="9 10">
    <name type="scientific">Photobacterium halotolerans</name>
    <dbReference type="NCBI Taxonomy" id="265726"/>
    <lineage>
        <taxon>Bacteria</taxon>
        <taxon>Pseudomonadati</taxon>
        <taxon>Pseudomonadota</taxon>
        <taxon>Gammaproteobacteria</taxon>
        <taxon>Vibrionales</taxon>
        <taxon>Vibrionaceae</taxon>
        <taxon>Photobacterium</taxon>
    </lineage>
</organism>
<feature type="domain" description="Type II secretion system protein GspF" evidence="8">
    <location>
        <begin position="131"/>
        <end position="257"/>
    </location>
</feature>
<dbReference type="InterPro" id="IPR018076">
    <property type="entry name" value="T2SS_GspF_dom"/>
</dbReference>
<evidence type="ECO:0000256" key="7">
    <source>
        <dbReference type="SAM" id="Phobius"/>
    </source>
</evidence>
<sequence length="298" mass="32770">MNSAIFIAVVLLFTSCVLMVIATRRPNAATSKAATEKAATKKSQRQGTNEQPVQRKDRMLETWQKLGLSTSAYMLVIYAACLLCGPFVLARLSGIGGLGMGLLASVGFILLLGQIRKNNKRRKILQQLPGFIDHLNRRVHVGMSLNKAVEQVLPAMNNPLRNVAQRAVQRTSLGTELYDSFYKEAKITGVQEFALLGSVFKVNHQFGGSVTAALENLVELLHQQERSQRELKSMTGETRVTAWVMGVAPTAMAIYMLVSNPQQLLSMWADESGRQALMLGIGAQVLGALVLWRMVRSL</sequence>
<evidence type="ECO:0000256" key="6">
    <source>
        <dbReference type="SAM" id="MobiDB-lite"/>
    </source>
</evidence>
<keyword evidence="4 7" id="KW-1133">Transmembrane helix</keyword>
<dbReference type="PANTHER" id="PTHR35007">
    <property type="entry name" value="INTEGRAL MEMBRANE PROTEIN-RELATED"/>
    <property type="match status" value="1"/>
</dbReference>
<dbReference type="GO" id="GO:0005886">
    <property type="term" value="C:plasma membrane"/>
    <property type="evidence" value="ECO:0007669"/>
    <property type="project" value="UniProtKB-SubCell"/>
</dbReference>
<feature type="transmembrane region" description="Helical" evidence="7">
    <location>
        <begin position="6"/>
        <end position="23"/>
    </location>
</feature>
<evidence type="ECO:0000313" key="9">
    <source>
        <dbReference type="EMBL" id="NAW65938.1"/>
    </source>
</evidence>
<protein>
    <submittedName>
        <fullName evidence="9">Pilus assembly protein TadB</fullName>
    </submittedName>
</protein>
<dbReference type="Gene3D" id="1.20.81.30">
    <property type="entry name" value="Type II secretion system (T2SS), domain F"/>
    <property type="match status" value="1"/>
</dbReference>
<feature type="transmembrane region" description="Helical" evidence="7">
    <location>
        <begin position="277"/>
        <end position="295"/>
    </location>
</feature>
<feature type="transmembrane region" description="Helical" evidence="7">
    <location>
        <begin position="95"/>
        <end position="113"/>
    </location>
</feature>
<name>A0A7X4XZE8_9GAMM</name>
<dbReference type="RefSeq" id="WP_161445179.1">
    <property type="nucleotide sequence ID" value="NZ_WXWU01000110.1"/>
</dbReference>